<dbReference type="AlphaFoldDB" id="A0A1I4ZU47"/>
<dbReference type="STRING" id="83765.SAMN05660284_01716"/>
<reference evidence="2" key="1">
    <citation type="submission" date="2016-10" db="EMBL/GenBank/DDBJ databases">
        <authorList>
            <person name="Varghese N."/>
            <person name="Submissions S."/>
        </authorList>
    </citation>
    <scope>NUCLEOTIDE SEQUENCE [LARGE SCALE GENOMIC DNA]</scope>
    <source>
        <strain evidence="2">DSM 6150</strain>
    </source>
</reference>
<keyword evidence="2" id="KW-1185">Reference proteome</keyword>
<protein>
    <submittedName>
        <fullName evidence="1">Uncharacterized protein</fullName>
    </submittedName>
</protein>
<gene>
    <name evidence="1" type="ORF">SAMN05660284_01716</name>
</gene>
<dbReference type="EMBL" id="FOVE01000011">
    <property type="protein sequence ID" value="SFN53764.1"/>
    <property type="molecule type" value="Genomic_DNA"/>
</dbReference>
<sequence length="96" mass="10984">MLRVLHQRGRIIQMGGMCVKRLRKDFLCLCMGWRSNSAKSRGSICAEQYATIVIRQVCLQGFWRRRRNLPGLIACSYSCREDRLALHGGLPCRVAS</sequence>
<dbReference type="Proteomes" id="UP000242869">
    <property type="component" value="Unassembled WGS sequence"/>
</dbReference>
<organism evidence="1 2">
    <name type="scientific">Formivibrio citricus</name>
    <dbReference type="NCBI Taxonomy" id="83765"/>
    <lineage>
        <taxon>Bacteria</taxon>
        <taxon>Pseudomonadati</taxon>
        <taxon>Pseudomonadota</taxon>
        <taxon>Betaproteobacteria</taxon>
        <taxon>Neisseriales</taxon>
        <taxon>Chitinibacteraceae</taxon>
        <taxon>Formivibrio</taxon>
    </lineage>
</organism>
<accession>A0A1I4ZU47</accession>
<evidence type="ECO:0000313" key="2">
    <source>
        <dbReference type="Proteomes" id="UP000242869"/>
    </source>
</evidence>
<proteinExistence type="predicted"/>
<evidence type="ECO:0000313" key="1">
    <source>
        <dbReference type="EMBL" id="SFN53764.1"/>
    </source>
</evidence>
<name>A0A1I4ZU47_9NEIS</name>